<proteinExistence type="predicted"/>
<dbReference type="HOGENOM" id="CLU_1683763_0_0_9"/>
<reference evidence="2 3" key="1">
    <citation type="submission" date="2011-11" db="EMBL/GenBank/DDBJ databases">
        <title>The Genome Sequence of Dialister succinatiphilus YIT 11850.</title>
        <authorList>
            <consortium name="The Broad Institute Genome Sequencing Platform"/>
            <person name="Earl A."/>
            <person name="Ward D."/>
            <person name="Feldgarden M."/>
            <person name="Gevers D."/>
            <person name="Morotomi M."/>
            <person name="Young S.K."/>
            <person name="Zeng Q."/>
            <person name="Gargeya S."/>
            <person name="Fitzgerald M."/>
            <person name="Haas B."/>
            <person name="Abouelleil A."/>
            <person name="Alvarado L."/>
            <person name="Arachchi H.M."/>
            <person name="Berlin A."/>
            <person name="Brown A."/>
            <person name="Chapman S.B."/>
            <person name="Dunbar C."/>
            <person name="Gearin G."/>
            <person name="Goldberg J."/>
            <person name="Griggs A."/>
            <person name="Gujja S."/>
            <person name="Heiman D."/>
            <person name="Howarth C."/>
            <person name="Lui A."/>
            <person name="MacDonald P.J.P."/>
            <person name="Montmayeur A."/>
            <person name="Murphy C."/>
            <person name="Neiman D."/>
            <person name="Pearson M."/>
            <person name="Priest M."/>
            <person name="Roberts A."/>
            <person name="Saif S."/>
            <person name="Shea T."/>
            <person name="Sisk P."/>
            <person name="Stolte C."/>
            <person name="Sykes S."/>
            <person name="Wortman J."/>
            <person name="Nusbaum C."/>
            <person name="Birren B."/>
        </authorList>
    </citation>
    <scope>NUCLEOTIDE SEQUENCE [LARGE SCALE GENOMIC DNA]</scope>
    <source>
        <strain evidence="2 3">YIT 11850</strain>
    </source>
</reference>
<dbReference type="Proteomes" id="UP000003277">
    <property type="component" value="Unassembled WGS sequence"/>
</dbReference>
<dbReference type="STRING" id="742743.HMPREF9453_00158"/>
<protein>
    <submittedName>
        <fullName evidence="2">Uncharacterized protein</fullName>
    </submittedName>
</protein>
<gene>
    <name evidence="2" type="ORF">HMPREF9453_00158</name>
</gene>
<dbReference type="EMBL" id="ADLT01000005">
    <property type="protein sequence ID" value="EHO63914.1"/>
    <property type="molecule type" value="Genomic_DNA"/>
</dbReference>
<sequence length="156" mass="17599">MPYAINDISKAGISRAAGLFETSFESRRRVMGHGILSGCPFHLTNSWSNDITLSYSELHRWESQNSRKRKKNRKATSDSAKKKTQKSDSTITTKKAKVPTTSGGKKPSVELSRLQRAKFIMPATYRQVSGNLDTVKNELQKMIDRHHAKEASMEGW</sequence>
<evidence type="ECO:0000313" key="2">
    <source>
        <dbReference type="EMBL" id="EHO63914.1"/>
    </source>
</evidence>
<evidence type="ECO:0000256" key="1">
    <source>
        <dbReference type="SAM" id="MobiDB-lite"/>
    </source>
</evidence>
<dbReference type="AlphaFoldDB" id="H1CXS0"/>
<feature type="region of interest" description="Disordered" evidence="1">
    <location>
        <begin position="62"/>
        <end position="110"/>
    </location>
</feature>
<organism evidence="2 3">
    <name type="scientific">Dialister succinatiphilus YIT 11850</name>
    <dbReference type="NCBI Taxonomy" id="742743"/>
    <lineage>
        <taxon>Bacteria</taxon>
        <taxon>Bacillati</taxon>
        <taxon>Bacillota</taxon>
        <taxon>Negativicutes</taxon>
        <taxon>Veillonellales</taxon>
        <taxon>Veillonellaceae</taxon>
        <taxon>Dialister</taxon>
    </lineage>
</organism>
<keyword evidence="3" id="KW-1185">Reference proteome</keyword>
<name>H1CXS0_9FIRM</name>
<comment type="caution">
    <text evidence="2">The sequence shown here is derived from an EMBL/GenBank/DDBJ whole genome shotgun (WGS) entry which is preliminary data.</text>
</comment>
<accession>H1CXS0</accession>
<evidence type="ECO:0000313" key="3">
    <source>
        <dbReference type="Proteomes" id="UP000003277"/>
    </source>
</evidence>
<feature type="compositionally biased region" description="Polar residues" evidence="1">
    <location>
        <begin position="87"/>
        <end position="103"/>
    </location>
</feature>